<dbReference type="EMBL" id="KB932206">
    <property type="protein sequence ID" value="KCV69537.1"/>
    <property type="molecule type" value="Genomic_DNA"/>
</dbReference>
<dbReference type="AlphaFoldDB" id="A0A058Z7Q9"/>
<sequence length="473" mass="51292">MSSAISAFEPVRALSTPPPLCRFHIPLPSPMLVPKGLMRTLQDPASWETFMERRACLVEHIAAHRRTGAHTRAPGQHSYDTLISVLQEYEPDAAGLGIALRKMRQSGDLPKIDIAWTCSLTTVFDKPAPSPPDNSYLDHYMVLSCLAYAHMNAAAQVTQRSEGITEHLVKACHLLAVAAGIWRHLDGMLMVAQTPVRRTAASVYMKATGLPAPESVLVHSFANPVDAGGPTSLMTSSTMRSGDSKASAQRLAPLEADSPYVARGMAALCDAQSSELIAYVAYSRRNIKLENIAKLAKAAADHYSAAGVHFSRLANDSSLFSHERNFLRRYMLAFITIKYNLNSALTARLLAEVSYKVNIGLSVGYLQVVNSFAKKAAESQKGSDILNVSPIPANDLFLSGLDLYIRSELSTASSLLASLKRENELVYMVEVPSEEDLPSTEGTSIVKTVNFVPTAPRPFPVETINSGDGCSVM</sequence>
<dbReference type="PROSITE" id="PS51180">
    <property type="entry name" value="BRO1"/>
    <property type="match status" value="1"/>
</dbReference>
<dbReference type="Proteomes" id="UP000030693">
    <property type="component" value="Unassembled WGS sequence"/>
</dbReference>
<reference evidence="2" key="1">
    <citation type="submission" date="2013-04" db="EMBL/GenBank/DDBJ databases">
        <title>The Genome Sequence of Fonticula alba ATCC 38817.</title>
        <authorList>
            <consortium name="The Broad Institute Genomics Platform"/>
            <person name="Russ C."/>
            <person name="Cuomo C."/>
            <person name="Burger G."/>
            <person name="Gray M.W."/>
            <person name="Holland P.W.H."/>
            <person name="King N."/>
            <person name="Lang F.B.F."/>
            <person name="Roger A.J."/>
            <person name="Ruiz-Trillo I."/>
            <person name="Brown M."/>
            <person name="Walker B."/>
            <person name="Young S."/>
            <person name="Zeng Q."/>
            <person name="Gargeya S."/>
            <person name="Fitzgerald M."/>
            <person name="Haas B."/>
            <person name="Abouelleil A."/>
            <person name="Allen A.W."/>
            <person name="Alvarado L."/>
            <person name="Arachchi H.M."/>
            <person name="Berlin A.M."/>
            <person name="Chapman S.B."/>
            <person name="Gainer-Dewar J."/>
            <person name="Goldberg J."/>
            <person name="Griggs A."/>
            <person name="Gujja S."/>
            <person name="Hansen M."/>
            <person name="Howarth C."/>
            <person name="Imamovic A."/>
            <person name="Ireland A."/>
            <person name="Larimer J."/>
            <person name="McCowan C."/>
            <person name="Murphy C."/>
            <person name="Pearson M."/>
            <person name="Poon T.W."/>
            <person name="Priest M."/>
            <person name="Roberts A."/>
            <person name="Saif S."/>
            <person name="Shea T."/>
            <person name="Sisk P."/>
            <person name="Sykes S."/>
            <person name="Wortman J."/>
            <person name="Nusbaum C."/>
            <person name="Birren B."/>
        </authorList>
    </citation>
    <scope>NUCLEOTIDE SEQUENCE [LARGE SCALE GENOMIC DNA]</scope>
    <source>
        <strain evidence="2">ATCC 38817</strain>
    </source>
</reference>
<evidence type="ECO:0000313" key="3">
    <source>
        <dbReference type="Proteomes" id="UP000030693"/>
    </source>
</evidence>
<proteinExistence type="predicted"/>
<dbReference type="SMART" id="SM01041">
    <property type="entry name" value="BRO1"/>
    <property type="match status" value="1"/>
</dbReference>
<dbReference type="InterPro" id="IPR004328">
    <property type="entry name" value="BRO1_dom"/>
</dbReference>
<gene>
    <name evidence="2" type="ORF">H696_03957</name>
</gene>
<keyword evidence="3" id="KW-1185">Reference proteome</keyword>
<name>A0A058Z7Q9_FONAL</name>
<evidence type="ECO:0000313" key="2">
    <source>
        <dbReference type="EMBL" id="KCV69537.1"/>
    </source>
</evidence>
<dbReference type="Pfam" id="PF03097">
    <property type="entry name" value="BRO1"/>
    <property type="match status" value="1"/>
</dbReference>
<dbReference type="Gene3D" id="1.25.40.280">
    <property type="entry name" value="alix/aip1 like domains"/>
    <property type="match status" value="1"/>
</dbReference>
<accession>A0A058Z7Q9</accession>
<dbReference type="GeneID" id="20528682"/>
<dbReference type="InterPro" id="IPR038499">
    <property type="entry name" value="BRO1_sf"/>
</dbReference>
<evidence type="ECO:0000259" key="1">
    <source>
        <dbReference type="PROSITE" id="PS51180"/>
    </source>
</evidence>
<protein>
    <recommendedName>
        <fullName evidence="1">BRO1 domain-containing protein</fullName>
    </recommendedName>
</protein>
<feature type="domain" description="BRO1" evidence="1">
    <location>
        <begin position="109"/>
        <end position="473"/>
    </location>
</feature>
<organism evidence="2">
    <name type="scientific">Fonticula alba</name>
    <name type="common">Slime mold</name>
    <dbReference type="NCBI Taxonomy" id="691883"/>
    <lineage>
        <taxon>Eukaryota</taxon>
        <taxon>Rotosphaerida</taxon>
        <taxon>Fonticulaceae</taxon>
        <taxon>Fonticula</taxon>
    </lineage>
</organism>
<dbReference type="RefSeq" id="XP_009496102.1">
    <property type="nucleotide sequence ID" value="XM_009497827.1"/>
</dbReference>